<evidence type="ECO:0000313" key="4">
    <source>
        <dbReference type="Proteomes" id="UP000286947"/>
    </source>
</evidence>
<dbReference type="Pfam" id="PF14559">
    <property type="entry name" value="TPR_19"/>
    <property type="match status" value="1"/>
</dbReference>
<dbReference type="Gene3D" id="1.25.40.10">
    <property type="entry name" value="Tetratricopeptide repeat domain"/>
    <property type="match status" value="1"/>
</dbReference>
<dbReference type="PIRSF" id="PIRSF030959">
    <property type="entry name" value="UCP030959"/>
    <property type="match status" value="1"/>
</dbReference>
<reference evidence="3 4" key="1">
    <citation type="submission" date="2018-01" db="EMBL/GenBank/DDBJ databases">
        <title>Saezia sanguinis gen. nov., sp. nov., in the order Burkholderiales isolated from human blood.</title>
        <authorList>
            <person name="Medina-Pascual M.J."/>
            <person name="Valdezate S."/>
            <person name="Monzon S."/>
            <person name="Cuesta I."/>
            <person name="Carrasco G."/>
            <person name="Villalon P."/>
            <person name="Saez-Nieto J.A."/>
        </authorList>
    </citation>
    <scope>NUCLEOTIDE SEQUENCE [LARGE SCALE GENOMIC DNA]</scope>
    <source>
        <strain evidence="3 4">CNM695-12</strain>
    </source>
</reference>
<dbReference type="EMBL" id="PQSP01000002">
    <property type="protein sequence ID" value="RUS67458.1"/>
    <property type="molecule type" value="Genomic_DNA"/>
</dbReference>
<dbReference type="SMART" id="SM00028">
    <property type="entry name" value="TPR"/>
    <property type="match status" value="3"/>
</dbReference>
<keyword evidence="4" id="KW-1185">Reference proteome</keyword>
<dbReference type="PROSITE" id="PS50005">
    <property type="entry name" value="TPR"/>
    <property type="match status" value="1"/>
</dbReference>
<dbReference type="AlphaFoldDB" id="A0A433SFE8"/>
<gene>
    <name evidence="3" type="primary">lapB_2</name>
    <name evidence="3" type="ORF">CUZ56_01404</name>
</gene>
<dbReference type="InterPro" id="IPR014562">
    <property type="entry name" value="UCP030959_TPR_rpt-cont"/>
</dbReference>
<keyword evidence="2" id="KW-0472">Membrane</keyword>
<protein>
    <submittedName>
        <fullName evidence="3">Lipopolysaccharide assembly protein B</fullName>
    </submittedName>
</protein>
<dbReference type="OrthoDB" id="101857at2"/>
<keyword evidence="2" id="KW-1133">Transmembrane helix</keyword>
<keyword evidence="2" id="KW-0812">Transmembrane</keyword>
<feature type="repeat" description="TPR" evidence="1">
    <location>
        <begin position="88"/>
        <end position="121"/>
    </location>
</feature>
<feature type="transmembrane region" description="Helical" evidence="2">
    <location>
        <begin position="29"/>
        <end position="53"/>
    </location>
</feature>
<dbReference type="InterPro" id="IPR011990">
    <property type="entry name" value="TPR-like_helical_dom_sf"/>
</dbReference>
<comment type="caution">
    <text evidence="3">The sequence shown here is derived from an EMBL/GenBank/DDBJ whole genome shotgun (WGS) entry which is preliminary data.</text>
</comment>
<evidence type="ECO:0000313" key="3">
    <source>
        <dbReference type="EMBL" id="RUS67458.1"/>
    </source>
</evidence>
<keyword evidence="1" id="KW-0802">TPR repeat</keyword>
<proteinExistence type="predicted"/>
<dbReference type="InterPro" id="IPR019734">
    <property type="entry name" value="TPR_rpt"/>
</dbReference>
<dbReference type="Proteomes" id="UP000286947">
    <property type="component" value="Unassembled WGS sequence"/>
</dbReference>
<name>A0A433SFE8_9BURK</name>
<dbReference type="Pfam" id="PF13432">
    <property type="entry name" value="TPR_16"/>
    <property type="match status" value="1"/>
</dbReference>
<organism evidence="3 4">
    <name type="scientific">Saezia sanguinis</name>
    <dbReference type="NCBI Taxonomy" id="1965230"/>
    <lineage>
        <taxon>Bacteria</taxon>
        <taxon>Pseudomonadati</taxon>
        <taxon>Pseudomonadota</taxon>
        <taxon>Betaproteobacteria</taxon>
        <taxon>Burkholderiales</taxon>
        <taxon>Saeziaceae</taxon>
        <taxon>Saezia</taxon>
    </lineage>
</organism>
<dbReference type="SUPFAM" id="SSF48452">
    <property type="entry name" value="TPR-like"/>
    <property type="match status" value="1"/>
</dbReference>
<sequence>MPIIFAFTIICQIICIIHVFKTGQERAWLIPIIFALLLGCAVYALMVIAPGMLGTRQGKRAVKKLSHTINAPRNLRTLRGELSLRDTAQSRVNLADELVELGQYDEAITHYQEALSGGDAHNPDTLLKLAQAQFQAKDYTGCLASLKDLLQNNPGYISQDGHLLQARALHELGELDQAAQTYQQLVEYYSGPDARYFYAKLLQQQNRPAEARQQLEEIQNYARIAPKFYKQMHRDCLAQANRLLKNLE</sequence>
<evidence type="ECO:0000256" key="1">
    <source>
        <dbReference type="PROSITE-ProRule" id="PRU00339"/>
    </source>
</evidence>
<accession>A0A433SFE8</accession>
<evidence type="ECO:0000256" key="2">
    <source>
        <dbReference type="SAM" id="Phobius"/>
    </source>
</evidence>
<dbReference type="RefSeq" id="WP_126979500.1">
    <property type="nucleotide sequence ID" value="NZ_PQSP01000002.1"/>
</dbReference>
<dbReference type="GO" id="GO:0042802">
    <property type="term" value="F:identical protein binding"/>
    <property type="evidence" value="ECO:0007669"/>
    <property type="project" value="InterPro"/>
</dbReference>